<name>A0ABT3NB31_9BACT</name>
<keyword evidence="3" id="KW-1185">Reference proteome</keyword>
<evidence type="ECO:0000313" key="2">
    <source>
        <dbReference type="EMBL" id="MCW7754672.1"/>
    </source>
</evidence>
<dbReference type="RefSeq" id="WP_265425585.1">
    <property type="nucleotide sequence ID" value="NZ_JAPFPW010000014.1"/>
</dbReference>
<sequence length="204" mass="22841">MPGKTARSVPSPLRGYRYTHLILILLFCLGCAATPQPRFYHLGIHDPGSMDEDIRQKVAVLETTALPRHLDRPQIVVRRETHELVVHEDHRWAAPLDRLFRESLASRLDGIFKTTRVVPSDTISAYPTPTHRIRVRILDFSSNTDGIIRLAGFFSVQEAREGTTEKPFDLHTRAEGKSFSDFVAAQALALNMLADIIAAEAAGF</sequence>
<evidence type="ECO:0000259" key="1">
    <source>
        <dbReference type="Pfam" id="PF03886"/>
    </source>
</evidence>
<proteinExistence type="predicted"/>
<feature type="domain" description="ABC-type transport auxiliary lipoprotein component" evidence="1">
    <location>
        <begin position="53"/>
        <end position="198"/>
    </location>
</feature>
<dbReference type="EMBL" id="JAPFPW010000014">
    <property type="protein sequence ID" value="MCW7754672.1"/>
    <property type="molecule type" value="Genomic_DNA"/>
</dbReference>
<reference evidence="2 3" key="1">
    <citation type="submission" date="2022-11" db="EMBL/GenBank/DDBJ databases">
        <title>Desulfobotulus tamanensis H1 sp. nov. - anaerobic, alkaliphilic, sulphate reducing bacterium isolated from terrestrial mud volcano.</title>
        <authorList>
            <person name="Frolova A."/>
            <person name="Merkel A.Y."/>
            <person name="Slobodkin A.I."/>
        </authorList>
    </citation>
    <scope>NUCLEOTIDE SEQUENCE [LARGE SCALE GENOMIC DNA]</scope>
    <source>
        <strain evidence="2 3">H1</strain>
    </source>
</reference>
<accession>A0ABT3NB31</accession>
<gene>
    <name evidence="2" type="ORF">OOT00_11830</name>
</gene>
<dbReference type="Proteomes" id="UP001209681">
    <property type="component" value="Unassembled WGS sequence"/>
</dbReference>
<organism evidence="2 3">
    <name type="scientific">Desulfobotulus pelophilus</name>
    <dbReference type="NCBI Taxonomy" id="2823377"/>
    <lineage>
        <taxon>Bacteria</taxon>
        <taxon>Pseudomonadati</taxon>
        <taxon>Thermodesulfobacteriota</taxon>
        <taxon>Desulfobacteria</taxon>
        <taxon>Desulfobacterales</taxon>
        <taxon>Desulfobacteraceae</taxon>
        <taxon>Desulfobotulus</taxon>
    </lineage>
</organism>
<dbReference type="Pfam" id="PF03886">
    <property type="entry name" value="ABC_trans_aux"/>
    <property type="match status" value="1"/>
</dbReference>
<protein>
    <submittedName>
        <fullName evidence="2">PqiC family protein</fullName>
    </submittedName>
</protein>
<comment type="caution">
    <text evidence="2">The sequence shown here is derived from an EMBL/GenBank/DDBJ whole genome shotgun (WGS) entry which is preliminary data.</text>
</comment>
<dbReference type="Gene3D" id="3.40.50.10610">
    <property type="entry name" value="ABC-type transport auxiliary lipoprotein component"/>
    <property type="match status" value="1"/>
</dbReference>
<dbReference type="SUPFAM" id="SSF159594">
    <property type="entry name" value="XCC0632-like"/>
    <property type="match status" value="1"/>
</dbReference>
<evidence type="ECO:0000313" key="3">
    <source>
        <dbReference type="Proteomes" id="UP001209681"/>
    </source>
</evidence>
<dbReference type="InterPro" id="IPR005586">
    <property type="entry name" value="ABC_trans_aux"/>
</dbReference>